<dbReference type="Pfam" id="PF01904">
    <property type="entry name" value="DUF72"/>
    <property type="match status" value="1"/>
</dbReference>
<sequence>MKIHVGTSGYGYKEWKGIFYPEKIAPHDMLHYYGEQFKAVEINYTFYHMPTVAGLTSWFEQVPDDFIFALKAPQVITHFKLLKNVGEETKYFFRTLSVLENKLGPALFQFPGSFRVNRQALEDFLALIPGNALCTFDFRSKSWFKDEILELLQAKGCSLCVEDTDEKPAHEIISTGPWGYLRLRRTDYTEDDLSRWLEMILAQQWERAFVFFKHEQEAKGPELAKRFLELAGARIINR</sequence>
<dbReference type="SUPFAM" id="SSF117396">
    <property type="entry name" value="TM1631-like"/>
    <property type="match status" value="1"/>
</dbReference>
<dbReference type="EMBL" id="JAHCVJ010000003">
    <property type="protein sequence ID" value="MBT0664404.1"/>
    <property type="molecule type" value="Genomic_DNA"/>
</dbReference>
<gene>
    <name evidence="1" type="ORF">KI809_08835</name>
</gene>
<organism evidence="1 2">
    <name type="scientific">Geoanaerobacter pelophilus</name>
    <dbReference type="NCBI Taxonomy" id="60036"/>
    <lineage>
        <taxon>Bacteria</taxon>
        <taxon>Pseudomonadati</taxon>
        <taxon>Thermodesulfobacteriota</taxon>
        <taxon>Desulfuromonadia</taxon>
        <taxon>Geobacterales</taxon>
        <taxon>Geobacteraceae</taxon>
        <taxon>Geoanaerobacter</taxon>
    </lineage>
</organism>
<evidence type="ECO:0000313" key="1">
    <source>
        <dbReference type="EMBL" id="MBT0664404.1"/>
    </source>
</evidence>
<dbReference type="RefSeq" id="WP_214171182.1">
    <property type="nucleotide sequence ID" value="NZ_JAHCVJ010000003.1"/>
</dbReference>
<dbReference type="AlphaFoldDB" id="A0AAW4L8P7"/>
<dbReference type="Gene3D" id="3.20.20.410">
    <property type="entry name" value="Protein of unknown function UPF0759"/>
    <property type="match status" value="1"/>
</dbReference>
<keyword evidence="2" id="KW-1185">Reference proteome</keyword>
<protein>
    <submittedName>
        <fullName evidence="1">DUF72 domain-containing protein</fullName>
    </submittedName>
</protein>
<proteinExistence type="predicted"/>
<reference evidence="1 2" key="1">
    <citation type="submission" date="2021-05" db="EMBL/GenBank/DDBJ databases">
        <title>The draft genome of Geobacter pelophilus DSM 12255.</title>
        <authorList>
            <person name="Xu Z."/>
            <person name="Masuda Y."/>
            <person name="Itoh H."/>
            <person name="Senoo K."/>
        </authorList>
    </citation>
    <scope>NUCLEOTIDE SEQUENCE [LARGE SCALE GENOMIC DNA]</scope>
    <source>
        <strain evidence="1 2">DSM 12255</strain>
    </source>
</reference>
<dbReference type="InterPro" id="IPR036520">
    <property type="entry name" value="UPF0759_sf"/>
</dbReference>
<dbReference type="InterPro" id="IPR002763">
    <property type="entry name" value="DUF72"/>
</dbReference>
<name>A0AAW4L8P7_9BACT</name>
<dbReference type="PANTHER" id="PTHR30348:SF4">
    <property type="entry name" value="DUF72 DOMAIN-CONTAINING PROTEIN"/>
    <property type="match status" value="1"/>
</dbReference>
<evidence type="ECO:0000313" key="2">
    <source>
        <dbReference type="Proteomes" id="UP000811899"/>
    </source>
</evidence>
<dbReference type="Proteomes" id="UP000811899">
    <property type="component" value="Unassembled WGS sequence"/>
</dbReference>
<comment type="caution">
    <text evidence="1">The sequence shown here is derived from an EMBL/GenBank/DDBJ whole genome shotgun (WGS) entry which is preliminary data.</text>
</comment>
<accession>A0AAW4L8P7</accession>
<dbReference type="PANTHER" id="PTHR30348">
    <property type="entry name" value="UNCHARACTERIZED PROTEIN YECE"/>
    <property type="match status" value="1"/>
</dbReference>